<accession>A0A0G4G511</accession>
<dbReference type="InterPro" id="IPR053134">
    <property type="entry name" value="RNA-dir_DNA_polymerase"/>
</dbReference>
<keyword evidence="7" id="KW-0695">RNA-directed DNA polymerase</keyword>
<dbReference type="CDD" id="cd01647">
    <property type="entry name" value="RT_LTR"/>
    <property type="match status" value="1"/>
</dbReference>
<keyword evidence="4" id="KW-0540">Nuclease</keyword>
<keyword evidence="5" id="KW-0255">Endonuclease</keyword>
<dbReference type="InterPro" id="IPR043502">
    <property type="entry name" value="DNA/RNA_pol_sf"/>
</dbReference>
<dbReference type="Gene3D" id="3.30.70.270">
    <property type="match status" value="1"/>
</dbReference>
<keyword evidence="6" id="KW-0378">Hydrolase</keyword>
<evidence type="ECO:0000256" key="1">
    <source>
        <dbReference type="ARBA" id="ARBA00022670"/>
    </source>
</evidence>
<gene>
    <name evidence="9" type="ORF">Cvel_20288</name>
</gene>
<sequence>MTSTPPQNPPPPPSLPKIDLLHIPPEVRGSYESLLREYSDLWSRSRFDIGELRLNGQPYEVRIPIGDAPPIRWNQDRVPYHQHDHVKKKIEAMEEGGVIHKSSSPWAVPIVLVKKPDGTTRFCFDFRKLNQATKRDLFPLSRIQETLDSLAGAQVFSVLDYTSGFFQLKMHEADAEKTAFVTPFGLYEFTRIPFGLVNAPSIFQRVMTLLLTSLTRDIALVYIDNIIVFSHSHAEHLRDLREVLGLVRQANLKLKLEKSHIALREVEYLGHSVSFRGIRPSRKNVKKVLE</sequence>
<dbReference type="PANTHER" id="PTHR24559">
    <property type="entry name" value="TRANSPOSON TY3-I GAG-POL POLYPROTEIN"/>
    <property type="match status" value="1"/>
</dbReference>
<keyword evidence="3" id="KW-0548">Nucleotidyltransferase</keyword>
<dbReference type="GO" id="GO:0008233">
    <property type="term" value="F:peptidase activity"/>
    <property type="evidence" value="ECO:0007669"/>
    <property type="project" value="UniProtKB-KW"/>
</dbReference>
<name>A0A0G4G511_9ALVE</name>
<dbReference type="VEuPathDB" id="CryptoDB:Cvel_20288"/>
<feature type="domain" description="Reverse transcriptase" evidence="8">
    <location>
        <begin position="94"/>
        <end position="273"/>
    </location>
</feature>
<evidence type="ECO:0000256" key="2">
    <source>
        <dbReference type="ARBA" id="ARBA00022679"/>
    </source>
</evidence>
<keyword evidence="1" id="KW-0645">Protease</keyword>
<dbReference type="EMBL" id="CDMZ01000896">
    <property type="protein sequence ID" value="CEM23529.1"/>
    <property type="molecule type" value="Genomic_DNA"/>
</dbReference>
<dbReference type="GO" id="GO:0004519">
    <property type="term" value="F:endonuclease activity"/>
    <property type="evidence" value="ECO:0007669"/>
    <property type="project" value="UniProtKB-KW"/>
</dbReference>
<evidence type="ECO:0000256" key="7">
    <source>
        <dbReference type="ARBA" id="ARBA00022918"/>
    </source>
</evidence>
<reference evidence="9" key="1">
    <citation type="submission" date="2014-11" db="EMBL/GenBank/DDBJ databases">
        <authorList>
            <person name="Otto D Thomas"/>
            <person name="Naeem Raeece"/>
        </authorList>
    </citation>
    <scope>NUCLEOTIDE SEQUENCE</scope>
</reference>
<evidence type="ECO:0000259" key="8">
    <source>
        <dbReference type="PROSITE" id="PS50878"/>
    </source>
</evidence>
<dbReference type="InterPro" id="IPR000477">
    <property type="entry name" value="RT_dom"/>
</dbReference>
<dbReference type="Gene3D" id="3.10.10.10">
    <property type="entry name" value="HIV Type 1 Reverse Transcriptase, subunit A, domain 1"/>
    <property type="match status" value="1"/>
</dbReference>
<organism evidence="9">
    <name type="scientific">Chromera velia CCMP2878</name>
    <dbReference type="NCBI Taxonomy" id="1169474"/>
    <lineage>
        <taxon>Eukaryota</taxon>
        <taxon>Sar</taxon>
        <taxon>Alveolata</taxon>
        <taxon>Colpodellida</taxon>
        <taxon>Chromeraceae</taxon>
        <taxon>Chromera</taxon>
    </lineage>
</organism>
<dbReference type="InterPro" id="IPR043128">
    <property type="entry name" value="Rev_trsase/Diguanyl_cyclase"/>
</dbReference>
<evidence type="ECO:0000313" key="9">
    <source>
        <dbReference type="EMBL" id="CEM23529.1"/>
    </source>
</evidence>
<dbReference type="SUPFAM" id="SSF56672">
    <property type="entry name" value="DNA/RNA polymerases"/>
    <property type="match status" value="1"/>
</dbReference>
<protein>
    <recommendedName>
        <fullName evidence="8">Reverse transcriptase domain-containing protein</fullName>
    </recommendedName>
</protein>
<dbReference type="PhylomeDB" id="A0A0G4G511"/>
<evidence type="ECO:0000256" key="4">
    <source>
        <dbReference type="ARBA" id="ARBA00022722"/>
    </source>
</evidence>
<dbReference type="FunFam" id="3.10.10.10:FF:000007">
    <property type="entry name" value="Retrovirus-related Pol polyprotein from transposon 17.6-like Protein"/>
    <property type="match status" value="1"/>
</dbReference>
<dbReference type="AlphaFoldDB" id="A0A0G4G511"/>
<dbReference type="Pfam" id="PF00078">
    <property type="entry name" value="RVT_1"/>
    <property type="match status" value="1"/>
</dbReference>
<dbReference type="GO" id="GO:0003964">
    <property type="term" value="F:RNA-directed DNA polymerase activity"/>
    <property type="evidence" value="ECO:0007669"/>
    <property type="project" value="UniProtKB-KW"/>
</dbReference>
<evidence type="ECO:0000256" key="3">
    <source>
        <dbReference type="ARBA" id="ARBA00022695"/>
    </source>
</evidence>
<dbReference type="PROSITE" id="PS50878">
    <property type="entry name" value="RT_POL"/>
    <property type="match status" value="1"/>
</dbReference>
<proteinExistence type="predicted"/>
<evidence type="ECO:0000256" key="6">
    <source>
        <dbReference type="ARBA" id="ARBA00022801"/>
    </source>
</evidence>
<dbReference type="GO" id="GO:0006508">
    <property type="term" value="P:proteolysis"/>
    <property type="evidence" value="ECO:0007669"/>
    <property type="project" value="UniProtKB-KW"/>
</dbReference>
<keyword evidence="2" id="KW-0808">Transferase</keyword>
<evidence type="ECO:0000256" key="5">
    <source>
        <dbReference type="ARBA" id="ARBA00022759"/>
    </source>
</evidence>
<dbReference type="PANTHER" id="PTHR24559:SF444">
    <property type="entry name" value="REVERSE TRANSCRIPTASE DOMAIN-CONTAINING PROTEIN"/>
    <property type="match status" value="1"/>
</dbReference>